<proteinExistence type="predicted"/>
<reference evidence="1 2" key="1">
    <citation type="journal article" date="2012" name="J. Bacteriol.">
        <title>Genome Sequence of the Alkane-Degrading Bacterium Alcanivorax hongdengensis Type Strain A-11-3.</title>
        <authorList>
            <person name="Lai Q."/>
            <person name="Shao Z."/>
        </authorList>
    </citation>
    <scope>NUCLEOTIDE SEQUENCE [LARGE SCALE GENOMIC DNA]</scope>
    <source>
        <strain evidence="1 2">A-11-3</strain>
    </source>
</reference>
<gene>
    <name evidence="1" type="ORF">A11A3_16637</name>
</gene>
<sequence>MTASRRLRIPLVIMGDNSNITLFWQIAIIQRRFATLTSQQERHILRRGTHQHFCLGAGIPIPANKQLIGADTQGKITDCVRNIGDIGIITRHILLIIGKAITVIVSTGVTHCGIEIKSNFITIWYAICI</sequence>
<dbReference type="STRING" id="1177179.A11A3_16637"/>
<protein>
    <submittedName>
        <fullName evidence="1">Uncharacterized protein</fullName>
    </submittedName>
</protein>
<organism evidence="1 2">
    <name type="scientific">Alcanivorax hongdengensis A-11-3</name>
    <dbReference type="NCBI Taxonomy" id="1177179"/>
    <lineage>
        <taxon>Bacteria</taxon>
        <taxon>Pseudomonadati</taxon>
        <taxon>Pseudomonadota</taxon>
        <taxon>Gammaproteobacteria</taxon>
        <taxon>Oceanospirillales</taxon>
        <taxon>Alcanivoracaceae</taxon>
        <taxon>Alcanivorax</taxon>
    </lineage>
</organism>
<dbReference type="Proteomes" id="UP000010164">
    <property type="component" value="Unassembled WGS sequence"/>
</dbReference>
<comment type="caution">
    <text evidence="1">The sequence shown here is derived from an EMBL/GenBank/DDBJ whole genome shotgun (WGS) entry which is preliminary data.</text>
</comment>
<dbReference type="EMBL" id="AMRJ01000048">
    <property type="protein sequence ID" value="EKF72842.1"/>
    <property type="molecule type" value="Genomic_DNA"/>
</dbReference>
<dbReference type="AlphaFoldDB" id="L0W9S9"/>
<accession>L0W9S9</accession>
<evidence type="ECO:0000313" key="2">
    <source>
        <dbReference type="Proteomes" id="UP000010164"/>
    </source>
</evidence>
<evidence type="ECO:0000313" key="1">
    <source>
        <dbReference type="EMBL" id="EKF72842.1"/>
    </source>
</evidence>
<name>L0W9S9_9GAMM</name>
<keyword evidence="2" id="KW-1185">Reference proteome</keyword>